<dbReference type="AlphaFoldDB" id="A0A9W7CV70"/>
<feature type="compositionally biased region" description="Low complexity" evidence="1">
    <location>
        <begin position="1"/>
        <end position="48"/>
    </location>
</feature>
<organism evidence="2 3">
    <name type="scientific">Phytophthora fragariaefolia</name>
    <dbReference type="NCBI Taxonomy" id="1490495"/>
    <lineage>
        <taxon>Eukaryota</taxon>
        <taxon>Sar</taxon>
        <taxon>Stramenopiles</taxon>
        <taxon>Oomycota</taxon>
        <taxon>Peronosporomycetes</taxon>
        <taxon>Peronosporales</taxon>
        <taxon>Peronosporaceae</taxon>
        <taxon>Phytophthora</taxon>
    </lineage>
</organism>
<comment type="caution">
    <text evidence="2">The sequence shown here is derived from an EMBL/GenBank/DDBJ whole genome shotgun (WGS) entry which is preliminary data.</text>
</comment>
<keyword evidence="3" id="KW-1185">Reference proteome</keyword>
<feature type="compositionally biased region" description="Acidic residues" evidence="1">
    <location>
        <begin position="78"/>
        <end position="93"/>
    </location>
</feature>
<proteinExistence type="predicted"/>
<sequence length="93" mass="9469">MSTPTTQTAGAPAAPAAADSVVNPAATTTSTSASASVVTSTVTTSSPPKTMSHGEYKKARVNTTFARDRLQALFDAGSDADMEDGEEDEETLS</sequence>
<evidence type="ECO:0000313" key="2">
    <source>
        <dbReference type="EMBL" id="GMF39906.1"/>
    </source>
</evidence>
<dbReference type="EMBL" id="BSXT01001199">
    <property type="protein sequence ID" value="GMF39906.1"/>
    <property type="molecule type" value="Genomic_DNA"/>
</dbReference>
<protein>
    <submittedName>
        <fullName evidence="2">Unnamed protein product</fullName>
    </submittedName>
</protein>
<feature type="region of interest" description="Disordered" evidence="1">
    <location>
        <begin position="74"/>
        <end position="93"/>
    </location>
</feature>
<reference evidence="2" key="1">
    <citation type="submission" date="2023-04" db="EMBL/GenBank/DDBJ databases">
        <title>Phytophthora fragariaefolia NBRC 109709.</title>
        <authorList>
            <person name="Ichikawa N."/>
            <person name="Sato H."/>
            <person name="Tonouchi N."/>
        </authorList>
    </citation>
    <scope>NUCLEOTIDE SEQUENCE</scope>
    <source>
        <strain evidence="2">NBRC 109709</strain>
    </source>
</reference>
<accession>A0A9W7CV70</accession>
<dbReference type="Proteomes" id="UP001165121">
    <property type="component" value="Unassembled WGS sequence"/>
</dbReference>
<gene>
    <name evidence="2" type="ORF">Pfra01_001204200</name>
</gene>
<evidence type="ECO:0000256" key="1">
    <source>
        <dbReference type="SAM" id="MobiDB-lite"/>
    </source>
</evidence>
<name>A0A9W7CV70_9STRA</name>
<evidence type="ECO:0000313" key="3">
    <source>
        <dbReference type="Proteomes" id="UP001165121"/>
    </source>
</evidence>
<feature type="region of interest" description="Disordered" evidence="1">
    <location>
        <begin position="1"/>
        <end position="57"/>
    </location>
</feature>